<organism evidence="16 17">
    <name type="scientific">Oldenlandia corymbosa var. corymbosa</name>
    <dbReference type="NCBI Taxonomy" id="529605"/>
    <lineage>
        <taxon>Eukaryota</taxon>
        <taxon>Viridiplantae</taxon>
        <taxon>Streptophyta</taxon>
        <taxon>Embryophyta</taxon>
        <taxon>Tracheophyta</taxon>
        <taxon>Spermatophyta</taxon>
        <taxon>Magnoliopsida</taxon>
        <taxon>eudicotyledons</taxon>
        <taxon>Gunneridae</taxon>
        <taxon>Pentapetalae</taxon>
        <taxon>asterids</taxon>
        <taxon>lamiids</taxon>
        <taxon>Gentianales</taxon>
        <taxon>Rubiaceae</taxon>
        <taxon>Rubioideae</taxon>
        <taxon>Spermacoceae</taxon>
        <taxon>Hedyotis-Oldenlandia complex</taxon>
        <taxon>Oldenlandia</taxon>
    </lineage>
</organism>
<dbReference type="SUPFAM" id="SSF57850">
    <property type="entry name" value="RING/U-box"/>
    <property type="match status" value="2"/>
</dbReference>
<feature type="region of interest" description="Disordered" evidence="13">
    <location>
        <begin position="31"/>
        <end position="51"/>
    </location>
</feature>
<evidence type="ECO:0000259" key="14">
    <source>
        <dbReference type="PROSITE" id="PS50089"/>
    </source>
</evidence>
<evidence type="ECO:0000313" key="16">
    <source>
        <dbReference type="EMBL" id="CAI9087798.1"/>
    </source>
</evidence>
<feature type="compositionally biased region" description="Polar residues" evidence="13">
    <location>
        <begin position="152"/>
        <end position="163"/>
    </location>
</feature>
<evidence type="ECO:0000256" key="2">
    <source>
        <dbReference type="ARBA" id="ARBA00001947"/>
    </source>
</evidence>
<evidence type="ECO:0000256" key="3">
    <source>
        <dbReference type="ARBA" id="ARBA00003976"/>
    </source>
</evidence>
<feature type="domain" description="RING-type" evidence="15">
    <location>
        <begin position="302"/>
        <end position="485"/>
    </location>
</feature>
<feature type="region of interest" description="Disordered" evidence="13">
    <location>
        <begin position="122"/>
        <end position="211"/>
    </location>
</feature>
<dbReference type="Pfam" id="PF01485">
    <property type="entry name" value="IBR"/>
    <property type="match status" value="1"/>
</dbReference>
<evidence type="ECO:0000256" key="4">
    <source>
        <dbReference type="ARBA" id="ARBA00005884"/>
    </source>
</evidence>
<dbReference type="InterPro" id="IPR013083">
    <property type="entry name" value="Znf_RING/FYVE/PHD"/>
</dbReference>
<dbReference type="PROSITE" id="PS00518">
    <property type="entry name" value="ZF_RING_1"/>
    <property type="match status" value="1"/>
</dbReference>
<dbReference type="InterPro" id="IPR031127">
    <property type="entry name" value="E3_UB_ligase_RBR"/>
</dbReference>
<dbReference type="InterPro" id="IPR001841">
    <property type="entry name" value="Znf_RING"/>
</dbReference>
<evidence type="ECO:0000256" key="10">
    <source>
        <dbReference type="ARBA" id="ARBA00022786"/>
    </source>
</evidence>
<dbReference type="InterPro" id="IPR044066">
    <property type="entry name" value="TRIAD_supradom"/>
</dbReference>
<comment type="function">
    <text evidence="3">Might act as an E3 ubiquitin-protein ligase, or as part of E3 complex, which accepts ubiquitin from specific E2 ubiquitin-conjugating enzymes and then transfers it to substrates.</text>
</comment>
<accession>A0AAV1BY52</accession>
<comment type="cofactor">
    <cofactor evidence="2">
        <name>Zn(2+)</name>
        <dbReference type="ChEBI" id="CHEBI:29105"/>
    </cofactor>
</comment>
<comment type="similarity">
    <text evidence="4">Belongs to the RBR family. Ariadne subfamily.</text>
</comment>
<comment type="catalytic activity">
    <reaction evidence="1">
        <text>[E2 ubiquitin-conjugating enzyme]-S-ubiquitinyl-L-cysteine + [acceptor protein]-L-lysine = [E2 ubiquitin-conjugating enzyme]-L-cysteine + [acceptor protein]-N(6)-ubiquitinyl-L-lysine.</text>
        <dbReference type="EC" id="2.3.2.31"/>
    </reaction>
</comment>
<dbReference type="PANTHER" id="PTHR11685">
    <property type="entry name" value="RBR FAMILY RING FINGER AND IBR DOMAIN-CONTAINING"/>
    <property type="match status" value="1"/>
</dbReference>
<dbReference type="Proteomes" id="UP001161247">
    <property type="component" value="Chromosome 1"/>
</dbReference>
<feature type="domain" description="RING-type" evidence="14">
    <location>
        <begin position="306"/>
        <end position="356"/>
    </location>
</feature>
<evidence type="ECO:0000256" key="13">
    <source>
        <dbReference type="SAM" id="MobiDB-lite"/>
    </source>
</evidence>
<evidence type="ECO:0000256" key="11">
    <source>
        <dbReference type="ARBA" id="ARBA00022833"/>
    </source>
</evidence>
<dbReference type="PROSITE" id="PS50089">
    <property type="entry name" value="ZF_RING_2"/>
    <property type="match status" value="1"/>
</dbReference>
<keyword evidence="10" id="KW-0833">Ubl conjugation pathway</keyword>
<evidence type="ECO:0000256" key="7">
    <source>
        <dbReference type="ARBA" id="ARBA00022723"/>
    </source>
</evidence>
<dbReference type="InterPro" id="IPR002867">
    <property type="entry name" value="IBR_dom"/>
</dbReference>
<reference evidence="16" key="1">
    <citation type="submission" date="2023-03" db="EMBL/GenBank/DDBJ databases">
        <authorList>
            <person name="Julca I."/>
        </authorList>
    </citation>
    <scope>NUCLEOTIDE SEQUENCE</scope>
</reference>
<feature type="compositionally biased region" description="Polar residues" evidence="13">
    <location>
        <begin position="128"/>
        <end position="137"/>
    </location>
</feature>
<gene>
    <name evidence="16" type="ORF">OLC1_LOCUS531</name>
</gene>
<sequence>MFMNHKLFPNNNNKKKRSRVNMAGHEYNNDWRWEEGDTDEESKKRKIPSKGYGGLHANDYLGNYPLIPAADDDDDDDIDDDALWAKGGPTLDFSDAGLNKHYPGQAMKVDLMKPSMSSFCGRRRASTSRDQGNQLRNPTCGGNLIPPMTFSRRASSAQGNQLRNPICGGNDPDPVSRPLSTRASPSYDQVSGNQQEGPISSGTNYHNMDGDDDEYAEEIQLPLYNQSVLDDDDDDEFDRDIQLAINQSLQTSSDRRRPNSNDLIKLKGVCVSHPLKKLDNNYFNEEIKRFGMAESGDRGEPIASLCVICGDDKSTGIMKKGPNCSHFFCPGCINSYVWERTECEIENMDHTTAKCPHKDCREILSAKQCREFLITPERVTYYMQNENRLRRLLAAPKYFECPFEDCSRQILDDGIGHLIRACTFCSRIFCMICKHPWHLGLTCAESRKKMEEQRRREWLRSYLVELQQKLGVENLFVLGPNNLLD</sequence>
<evidence type="ECO:0000256" key="9">
    <source>
        <dbReference type="ARBA" id="ARBA00022771"/>
    </source>
</evidence>
<dbReference type="GO" id="GO:0061630">
    <property type="term" value="F:ubiquitin protein ligase activity"/>
    <property type="evidence" value="ECO:0007669"/>
    <property type="project" value="UniProtKB-EC"/>
</dbReference>
<keyword evidence="9 12" id="KW-0863">Zinc-finger</keyword>
<protein>
    <recommendedName>
        <fullName evidence="5">RBR-type E3 ubiquitin transferase</fullName>
        <ecNumber evidence="5">2.3.2.31</ecNumber>
    </recommendedName>
</protein>
<evidence type="ECO:0000259" key="15">
    <source>
        <dbReference type="PROSITE" id="PS51873"/>
    </source>
</evidence>
<keyword evidence="6" id="KW-0808">Transferase</keyword>
<dbReference type="GO" id="GO:0016567">
    <property type="term" value="P:protein ubiquitination"/>
    <property type="evidence" value="ECO:0007669"/>
    <property type="project" value="InterPro"/>
</dbReference>
<dbReference type="EC" id="2.3.2.31" evidence="5"/>
<evidence type="ECO:0000256" key="8">
    <source>
        <dbReference type="ARBA" id="ARBA00022737"/>
    </source>
</evidence>
<dbReference type="AlphaFoldDB" id="A0AAV1BY52"/>
<keyword evidence="8" id="KW-0677">Repeat</keyword>
<keyword evidence="11" id="KW-0862">Zinc</keyword>
<dbReference type="Gene3D" id="3.30.40.10">
    <property type="entry name" value="Zinc/RING finger domain, C3HC4 (zinc finger)"/>
    <property type="match status" value="1"/>
</dbReference>
<keyword evidence="17" id="KW-1185">Reference proteome</keyword>
<name>A0AAV1BY52_OLDCO</name>
<dbReference type="PROSITE" id="PS51873">
    <property type="entry name" value="TRIAD"/>
    <property type="match status" value="1"/>
</dbReference>
<evidence type="ECO:0000256" key="1">
    <source>
        <dbReference type="ARBA" id="ARBA00001798"/>
    </source>
</evidence>
<feature type="compositionally biased region" description="Polar residues" evidence="13">
    <location>
        <begin position="178"/>
        <end position="206"/>
    </location>
</feature>
<dbReference type="InterPro" id="IPR017907">
    <property type="entry name" value="Znf_RING_CS"/>
</dbReference>
<evidence type="ECO:0000256" key="5">
    <source>
        <dbReference type="ARBA" id="ARBA00012251"/>
    </source>
</evidence>
<evidence type="ECO:0000313" key="17">
    <source>
        <dbReference type="Proteomes" id="UP001161247"/>
    </source>
</evidence>
<dbReference type="EMBL" id="OX459118">
    <property type="protein sequence ID" value="CAI9087798.1"/>
    <property type="molecule type" value="Genomic_DNA"/>
</dbReference>
<evidence type="ECO:0000256" key="6">
    <source>
        <dbReference type="ARBA" id="ARBA00022679"/>
    </source>
</evidence>
<evidence type="ECO:0000256" key="12">
    <source>
        <dbReference type="PROSITE-ProRule" id="PRU00175"/>
    </source>
</evidence>
<dbReference type="GO" id="GO:0008270">
    <property type="term" value="F:zinc ion binding"/>
    <property type="evidence" value="ECO:0007669"/>
    <property type="project" value="UniProtKB-KW"/>
</dbReference>
<keyword evidence="7" id="KW-0479">Metal-binding</keyword>
<proteinExistence type="inferred from homology"/>